<sequence length="753" mass="83613">MLLPVLLLTAWTAACPPDLCACKNHPNNDNTLYSTEVICAGYADGLVKDLDNTTLALSVANMNRSDLIDSLVSCLVEDFPVLHSLTIVSSDVTNYTFNLDGLQLRSLKLPHNQLEFVPDINQNVSTLRTLDLSNNAFSALEESFSALQSLEMLNLSANSLTYIAPNSLTGLVNLKCLDLSANNLTKLNDRVLLPVTNLQYLNLSRNKLEVLNEVSFGALTKLQQLDVSWNRLARVAPGSLQLPSLARLTLAGNPALSEVLVDSGHRLQTVDASRTGLKQVPAALTHSIRTLRLAGNSITTVRCGDLDSYPLLQLLDFTSNELESVEDDALGRLETLTILYLTDNGIKEVPKSLPEQLRVLHLEHNAINKISSDDLQGLSNLEVLTLNDNKIKVVEHAAFTQLPQLVTLDLSRNPIAVLEPGCLAGQTLRLASIALITPAKDTAFPISAAERLVTLDLSDSPGLARQYLGDAAALVASKNLQELDISRNALSHLPSNIIDFLPQLRVIHLKENLLDCTNLHSLAAWMRMRNDHEYKDIVCNDPAELWKLPLIDIPYDHEEKLTTTTTTIKTVTQPQQDFNLTDIKDLNKIDIRRKTIHFILNDTVATKVNDTTTEKQSLIAVKKITVPEYNKEISLSKNKKKKVSVKKELRLTPAPDSSKFYEDVTPTTEKNTDKYAHTQSQIEKESLAYMATNDTKDYYVHPGMMILGVTLLITIAVLVMLTAKFTRFKRRRMERAVREDIEVNSLPGITELW</sequence>
<keyword evidence="3" id="KW-1133">Transmembrane helix</keyword>
<gene>
    <name evidence="5" type="ORF">MELIAE_LOCUS5753</name>
</gene>
<dbReference type="SMART" id="SM00365">
    <property type="entry name" value="LRR_SD22"/>
    <property type="match status" value="8"/>
</dbReference>
<dbReference type="AlphaFoldDB" id="A0A9P0B4B1"/>
<keyword evidence="1" id="KW-0433">Leucine-rich repeat</keyword>
<dbReference type="Pfam" id="PF13855">
    <property type="entry name" value="LRR_8"/>
    <property type="match status" value="4"/>
</dbReference>
<name>A0A9P0B4B1_BRAAE</name>
<dbReference type="Proteomes" id="UP001154078">
    <property type="component" value="Chromosome 3"/>
</dbReference>
<evidence type="ECO:0000256" key="1">
    <source>
        <dbReference type="ARBA" id="ARBA00022614"/>
    </source>
</evidence>
<dbReference type="InterPro" id="IPR003591">
    <property type="entry name" value="Leu-rich_rpt_typical-subtyp"/>
</dbReference>
<evidence type="ECO:0000313" key="6">
    <source>
        <dbReference type="Proteomes" id="UP001154078"/>
    </source>
</evidence>
<dbReference type="Pfam" id="PF00560">
    <property type="entry name" value="LRR_1"/>
    <property type="match status" value="1"/>
</dbReference>
<feature type="signal peptide" evidence="4">
    <location>
        <begin position="1"/>
        <end position="22"/>
    </location>
</feature>
<feature type="transmembrane region" description="Helical" evidence="3">
    <location>
        <begin position="699"/>
        <end position="723"/>
    </location>
</feature>
<dbReference type="OrthoDB" id="28057at2759"/>
<keyword evidence="4" id="KW-0732">Signal</keyword>
<dbReference type="PRINTS" id="PR00019">
    <property type="entry name" value="LEURICHRPT"/>
</dbReference>
<reference evidence="5" key="1">
    <citation type="submission" date="2021-12" db="EMBL/GenBank/DDBJ databases">
        <authorList>
            <person name="King R."/>
        </authorList>
    </citation>
    <scope>NUCLEOTIDE SEQUENCE</scope>
</reference>
<dbReference type="SUPFAM" id="SSF52058">
    <property type="entry name" value="L domain-like"/>
    <property type="match status" value="2"/>
</dbReference>
<evidence type="ECO:0000256" key="3">
    <source>
        <dbReference type="SAM" id="Phobius"/>
    </source>
</evidence>
<proteinExistence type="predicted"/>
<dbReference type="Gene3D" id="3.80.10.10">
    <property type="entry name" value="Ribonuclease Inhibitor"/>
    <property type="match status" value="4"/>
</dbReference>
<feature type="chain" id="PRO_5040119231" evidence="4">
    <location>
        <begin position="23"/>
        <end position="753"/>
    </location>
</feature>
<keyword evidence="3" id="KW-0812">Transmembrane</keyword>
<evidence type="ECO:0000313" key="5">
    <source>
        <dbReference type="EMBL" id="CAH0553861.1"/>
    </source>
</evidence>
<protein>
    <submittedName>
        <fullName evidence="5">Uncharacterized protein</fullName>
    </submittedName>
</protein>
<dbReference type="PANTHER" id="PTHR24366">
    <property type="entry name" value="IG(IMMUNOGLOBULIN) AND LRR(LEUCINE RICH REPEAT) DOMAINS"/>
    <property type="match status" value="1"/>
</dbReference>
<evidence type="ECO:0000256" key="4">
    <source>
        <dbReference type="SAM" id="SignalP"/>
    </source>
</evidence>
<dbReference type="PANTHER" id="PTHR24366:SF171">
    <property type="entry name" value="LEUCINE RICH REPEAT NEURONAL 4"/>
    <property type="match status" value="1"/>
</dbReference>
<dbReference type="InterPro" id="IPR032675">
    <property type="entry name" value="LRR_dom_sf"/>
</dbReference>
<evidence type="ECO:0000256" key="2">
    <source>
        <dbReference type="ARBA" id="ARBA00022737"/>
    </source>
</evidence>
<dbReference type="InterPro" id="IPR001611">
    <property type="entry name" value="Leu-rich_rpt"/>
</dbReference>
<organism evidence="5 6">
    <name type="scientific">Brassicogethes aeneus</name>
    <name type="common">Rape pollen beetle</name>
    <name type="synonym">Meligethes aeneus</name>
    <dbReference type="NCBI Taxonomy" id="1431903"/>
    <lineage>
        <taxon>Eukaryota</taxon>
        <taxon>Metazoa</taxon>
        <taxon>Ecdysozoa</taxon>
        <taxon>Arthropoda</taxon>
        <taxon>Hexapoda</taxon>
        <taxon>Insecta</taxon>
        <taxon>Pterygota</taxon>
        <taxon>Neoptera</taxon>
        <taxon>Endopterygota</taxon>
        <taxon>Coleoptera</taxon>
        <taxon>Polyphaga</taxon>
        <taxon>Cucujiformia</taxon>
        <taxon>Nitidulidae</taxon>
        <taxon>Meligethinae</taxon>
        <taxon>Brassicogethes</taxon>
    </lineage>
</organism>
<dbReference type="SMART" id="SM00369">
    <property type="entry name" value="LRR_TYP"/>
    <property type="match status" value="12"/>
</dbReference>
<accession>A0A9P0B4B1</accession>
<keyword evidence="3" id="KW-0472">Membrane</keyword>
<dbReference type="EMBL" id="OV121134">
    <property type="protein sequence ID" value="CAH0553861.1"/>
    <property type="molecule type" value="Genomic_DNA"/>
</dbReference>
<keyword evidence="6" id="KW-1185">Reference proteome</keyword>
<dbReference type="PROSITE" id="PS51450">
    <property type="entry name" value="LRR"/>
    <property type="match status" value="3"/>
</dbReference>
<keyword evidence="2" id="KW-0677">Repeat</keyword>